<dbReference type="PANTHER" id="PTHR35526:SF3">
    <property type="entry name" value="ANTI-SIGMA-F FACTOR RSBW"/>
    <property type="match status" value="1"/>
</dbReference>
<reference evidence="9 10" key="1">
    <citation type="submission" date="2019-09" db="EMBL/GenBank/DDBJ databases">
        <authorList>
            <person name="Valk L.C."/>
        </authorList>
    </citation>
    <scope>NUCLEOTIDE SEQUENCE [LARGE SCALE GENOMIC DNA]</scope>
    <source>
        <strain evidence="9">GalUA</strain>
    </source>
</reference>
<dbReference type="EMBL" id="WAGX01000003">
    <property type="protein sequence ID" value="KAB1440530.1"/>
    <property type="molecule type" value="Genomic_DNA"/>
</dbReference>
<dbReference type="GO" id="GO:0016989">
    <property type="term" value="F:sigma factor antagonist activity"/>
    <property type="evidence" value="ECO:0007669"/>
    <property type="project" value="InterPro"/>
</dbReference>
<keyword evidence="3 7" id="KW-0547">Nucleotide-binding</keyword>
<name>A0A7V7QNW2_9FIRM</name>
<evidence type="ECO:0000256" key="1">
    <source>
        <dbReference type="ARBA" id="ARBA00022527"/>
    </source>
</evidence>
<proteinExistence type="inferred from homology"/>
<evidence type="ECO:0000256" key="3">
    <source>
        <dbReference type="ARBA" id="ARBA00022741"/>
    </source>
</evidence>
<comment type="catalytic activity">
    <reaction evidence="7">
        <text>L-seryl-[protein] + ATP = O-phospho-L-seryl-[protein] + ADP + H(+)</text>
        <dbReference type="Rhea" id="RHEA:17989"/>
        <dbReference type="Rhea" id="RHEA-COMP:9863"/>
        <dbReference type="Rhea" id="RHEA-COMP:11604"/>
        <dbReference type="ChEBI" id="CHEBI:15378"/>
        <dbReference type="ChEBI" id="CHEBI:29999"/>
        <dbReference type="ChEBI" id="CHEBI:30616"/>
        <dbReference type="ChEBI" id="CHEBI:83421"/>
        <dbReference type="ChEBI" id="CHEBI:456216"/>
        <dbReference type="EC" id="2.7.11.1"/>
    </reaction>
</comment>
<evidence type="ECO:0000259" key="8">
    <source>
        <dbReference type="SMART" id="SM00387"/>
    </source>
</evidence>
<keyword evidence="2 7" id="KW-0808">Transferase</keyword>
<evidence type="ECO:0000313" key="9">
    <source>
        <dbReference type="EMBL" id="KAB1440530.1"/>
    </source>
</evidence>
<evidence type="ECO:0000256" key="6">
    <source>
        <dbReference type="ARBA" id="ARBA00022969"/>
    </source>
</evidence>
<dbReference type="GO" id="GO:0030436">
    <property type="term" value="P:asexual sporulation"/>
    <property type="evidence" value="ECO:0007669"/>
    <property type="project" value="UniProtKB-UniRule"/>
</dbReference>
<comment type="catalytic activity">
    <reaction evidence="7">
        <text>L-threonyl-[protein] + ATP = O-phospho-L-threonyl-[protein] + ADP + H(+)</text>
        <dbReference type="Rhea" id="RHEA:46608"/>
        <dbReference type="Rhea" id="RHEA-COMP:11060"/>
        <dbReference type="Rhea" id="RHEA-COMP:11605"/>
        <dbReference type="ChEBI" id="CHEBI:15378"/>
        <dbReference type="ChEBI" id="CHEBI:30013"/>
        <dbReference type="ChEBI" id="CHEBI:30616"/>
        <dbReference type="ChEBI" id="CHEBI:61977"/>
        <dbReference type="ChEBI" id="CHEBI:456216"/>
        <dbReference type="EC" id="2.7.11.1"/>
    </reaction>
</comment>
<dbReference type="Gene3D" id="3.30.565.10">
    <property type="entry name" value="Histidine kinase-like ATPase, C-terminal domain"/>
    <property type="match status" value="1"/>
</dbReference>
<dbReference type="HAMAP" id="MF_00637">
    <property type="entry name" value="Anti_sigma_F"/>
    <property type="match status" value="1"/>
</dbReference>
<keyword evidence="6 7" id="KW-0749">Sporulation</keyword>
<comment type="function">
    <text evidence="7">Binds to sigma F and blocks its ability to form an RNA polymerase holoenzyme (E-sigma F). Phosphorylates SpoIIAA on a serine residue. This phosphorylation may enable SpoIIAA to act as an anti-anti-sigma factor that counteracts SpoIIAB and thus releases sigma F from inhibition.</text>
</comment>
<dbReference type="EC" id="2.7.11.1" evidence="7"/>
<comment type="caution">
    <text evidence="9">The sequence shown here is derived from an EMBL/GenBank/DDBJ whole genome shotgun (WGS) entry which is preliminary data.</text>
</comment>
<protein>
    <recommendedName>
        <fullName evidence="7">Anti-sigma F factor</fullName>
        <ecNumber evidence="7">2.7.11.1</ecNumber>
    </recommendedName>
    <alternativeName>
        <fullName evidence="7">Stage II sporulation protein AB</fullName>
    </alternativeName>
</protein>
<dbReference type="RefSeq" id="WP_151141063.1">
    <property type="nucleotide sequence ID" value="NZ_WAGX01000003.1"/>
</dbReference>
<dbReference type="GO" id="GO:0030435">
    <property type="term" value="P:sporulation resulting in formation of a cellular spore"/>
    <property type="evidence" value="ECO:0007669"/>
    <property type="project" value="UniProtKB-KW"/>
</dbReference>
<evidence type="ECO:0000256" key="7">
    <source>
        <dbReference type="HAMAP-Rule" id="MF_00637"/>
    </source>
</evidence>
<reference evidence="9 10" key="2">
    <citation type="submission" date="2020-02" db="EMBL/GenBank/DDBJ databases">
        <title>Candidatus Galacturonibacter soehngenii shows hetero-acetogenic catabolism of galacturonic acid but lacks a canonical carbon monoxide dehydrogenase/acetyl-CoA synthase complex.</title>
        <authorList>
            <person name="Diender M."/>
            <person name="Stouten G.R."/>
            <person name="Petersen J.F."/>
            <person name="Nielsen P.H."/>
            <person name="Dueholm M.S."/>
            <person name="Pronk J.T."/>
            <person name="Van Loosdrecht M.C.M."/>
        </authorList>
    </citation>
    <scope>NUCLEOTIDE SEQUENCE [LARGE SCALE GENOMIC DNA]</scope>
    <source>
        <strain evidence="9">GalUA</strain>
    </source>
</reference>
<gene>
    <name evidence="7" type="primary">spoIIAB</name>
    <name evidence="9" type="ORF">F7O84_01490</name>
</gene>
<evidence type="ECO:0000256" key="5">
    <source>
        <dbReference type="ARBA" id="ARBA00022840"/>
    </source>
</evidence>
<dbReference type="Pfam" id="PF13581">
    <property type="entry name" value="HATPase_c_2"/>
    <property type="match status" value="1"/>
</dbReference>
<sequence>MKSKNRMKIEFDSNTNNIGFARVCVAAFLTQLNPTLEEVSDVKTAVSEAVTNAVIHGYDKEEGGQVEITSVLEDDMLTIRIADRGRGIEDVSKAMEPLFTTKAENEHSGMGFMFMQAFMDEVNVESNIGVGTIVTMKKRIGCEQI</sequence>
<dbReference type="InterPro" id="IPR050267">
    <property type="entry name" value="Anti-sigma-factor_SerPK"/>
</dbReference>
<evidence type="ECO:0000256" key="4">
    <source>
        <dbReference type="ARBA" id="ARBA00022777"/>
    </source>
</evidence>
<dbReference type="SUPFAM" id="SSF55874">
    <property type="entry name" value="ATPase domain of HSP90 chaperone/DNA topoisomerase II/histidine kinase"/>
    <property type="match status" value="1"/>
</dbReference>
<dbReference type="NCBIfam" id="TIGR01925">
    <property type="entry name" value="spIIAB"/>
    <property type="match status" value="1"/>
</dbReference>
<comment type="similarity">
    <text evidence="7">Belongs to the anti-sigma-factor family.</text>
</comment>
<dbReference type="InterPro" id="IPR010194">
    <property type="entry name" value="Anti-sigma_F"/>
</dbReference>
<organism evidence="9 10">
    <name type="scientific">Candidatus Galacturonatibacter soehngenii</name>
    <dbReference type="NCBI Taxonomy" id="2307010"/>
    <lineage>
        <taxon>Bacteria</taxon>
        <taxon>Bacillati</taxon>
        <taxon>Bacillota</taxon>
        <taxon>Clostridia</taxon>
        <taxon>Lachnospirales</taxon>
        <taxon>Lachnospiraceae</taxon>
        <taxon>Candidatus Galacturonatibacter</taxon>
    </lineage>
</organism>
<dbReference type="SMART" id="SM00387">
    <property type="entry name" value="HATPase_c"/>
    <property type="match status" value="1"/>
</dbReference>
<dbReference type="OrthoDB" id="9768808at2"/>
<dbReference type="AlphaFoldDB" id="A0A7V7QNW2"/>
<evidence type="ECO:0000313" key="10">
    <source>
        <dbReference type="Proteomes" id="UP000461768"/>
    </source>
</evidence>
<dbReference type="InterPro" id="IPR003594">
    <property type="entry name" value="HATPase_dom"/>
</dbReference>
<dbReference type="InterPro" id="IPR036890">
    <property type="entry name" value="HATPase_C_sf"/>
</dbReference>
<dbReference type="Proteomes" id="UP000461768">
    <property type="component" value="Unassembled WGS sequence"/>
</dbReference>
<keyword evidence="10" id="KW-1185">Reference proteome</keyword>
<dbReference type="GO" id="GO:0004674">
    <property type="term" value="F:protein serine/threonine kinase activity"/>
    <property type="evidence" value="ECO:0007669"/>
    <property type="project" value="UniProtKB-KW"/>
</dbReference>
<dbReference type="PANTHER" id="PTHR35526">
    <property type="entry name" value="ANTI-SIGMA-F FACTOR RSBW-RELATED"/>
    <property type="match status" value="1"/>
</dbReference>
<keyword evidence="5 7" id="KW-0067">ATP-binding</keyword>
<evidence type="ECO:0000256" key="2">
    <source>
        <dbReference type="ARBA" id="ARBA00022679"/>
    </source>
</evidence>
<feature type="domain" description="Histidine kinase/HSP90-like ATPase" evidence="8">
    <location>
        <begin position="37"/>
        <end position="142"/>
    </location>
</feature>
<dbReference type="GO" id="GO:0042174">
    <property type="term" value="P:negative regulation of sporulation resulting in formation of a cellular spore"/>
    <property type="evidence" value="ECO:0007669"/>
    <property type="project" value="InterPro"/>
</dbReference>
<keyword evidence="4 7" id="KW-0418">Kinase</keyword>
<dbReference type="GO" id="GO:0005524">
    <property type="term" value="F:ATP binding"/>
    <property type="evidence" value="ECO:0007669"/>
    <property type="project" value="UniProtKB-KW"/>
</dbReference>
<keyword evidence="1 7" id="KW-0723">Serine/threonine-protein kinase</keyword>
<accession>A0A7V7QNW2</accession>